<dbReference type="NCBIfam" id="NF006695">
    <property type="entry name" value="PRK09243.1-2"/>
    <property type="match status" value="1"/>
</dbReference>
<dbReference type="EMBL" id="LJCO01000047">
    <property type="protein sequence ID" value="KPV43644.1"/>
    <property type="molecule type" value="Genomic_DNA"/>
</dbReference>
<feature type="domain" description="Nicotinate/nicotinamide phosphoribosyltransferase" evidence="10">
    <location>
        <begin position="143"/>
        <end position="323"/>
    </location>
</feature>
<evidence type="ECO:0000256" key="8">
    <source>
        <dbReference type="ARBA" id="ARBA00048668"/>
    </source>
</evidence>
<comment type="catalytic activity">
    <reaction evidence="8 9">
        <text>5-phospho-alpha-D-ribose 1-diphosphate + nicotinate + ATP + H2O = nicotinate beta-D-ribonucleotide + ADP + phosphate + diphosphate</text>
        <dbReference type="Rhea" id="RHEA:36163"/>
        <dbReference type="ChEBI" id="CHEBI:15377"/>
        <dbReference type="ChEBI" id="CHEBI:30616"/>
        <dbReference type="ChEBI" id="CHEBI:32544"/>
        <dbReference type="ChEBI" id="CHEBI:33019"/>
        <dbReference type="ChEBI" id="CHEBI:43474"/>
        <dbReference type="ChEBI" id="CHEBI:57502"/>
        <dbReference type="ChEBI" id="CHEBI:58017"/>
        <dbReference type="ChEBI" id="CHEBI:456216"/>
        <dbReference type="EC" id="6.3.4.21"/>
    </reaction>
</comment>
<dbReference type="Proteomes" id="UP000050482">
    <property type="component" value="Unassembled WGS sequence"/>
</dbReference>
<comment type="similarity">
    <text evidence="2 9">Belongs to the NAPRTase family.</text>
</comment>
<dbReference type="GO" id="GO:0034355">
    <property type="term" value="P:NAD+ biosynthetic process via the salvage pathway"/>
    <property type="evidence" value="ECO:0007669"/>
    <property type="project" value="UniProtKB-ARBA"/>
</dbReference>
<feature type="domain" description="Nicotinate phosphoribosyltransferase N-terminal" evidence="11">
    <location>
        <begin position="1"/>
        <end position="116"/>
    </location>
</feature>
<protein>
    <recommendedName>
        <fullName evidence="3 9">Nicotinate phosphoribosyltransferase</fullName>
        <ecNumber evidence="3 9">6.3.4.21</ecNumber>
    </recommendedName>
</protein>
<keyword evidence="7 9" id="KW-0808">Transferase</keyword>
<keyword evidence="4" id="KW-0597">Phosphoprotein</keyword>
<evidence type="ECO:0000256" key="4">
    <source>
        <dbReference type="ARBA" id="ARBA00022553"/>
    </source>
</evidence>
<dbReference type="PANTHER" id="PTHR11098">
    <property type="entry name" value="NICOTINATE PHOSPHORIBOSYLTRANSFERASE"/>
    <property type="match status" value="1"/>
</dbReference>
<dbReference type="InterPro" id="IPR036068">
    <property type="entry name" value="Nicotinate_pribotase-like_C"/>
</dbReference>
<gene>
    <name evidence="13" type="ORF">AN477_11410</name>
</gene>
<dbReference type="InterPro" id="IPR040727">
    <property type="entry name" value="NAPRTase_N"/>
</dbReference>
<dbReference type="PATRIC" id="fig|471514.4.peg.2632"/>
<dbReference type="PANTHER" id="PTHR11098:SF1">
    <property type="entry name" value="NICOTINATE PHOSPHORIBOSYLTRANSFERASE"/>
    <property type="match status" value="1"/>
</dbReference>
<dbReference type="SUPFAM" id="SSF54675">
    <property type="entry name" value="Nicotinate/Quinolinate PRTase N-terminal domain-like"/>
    <property type="match status" value="1"/>
</dbReference>
<dbReference type="InterPro" id="IPR007229">
    <property type="entry name" value="Nic_PRibTrfase-Fam"/>
</dbReference>
<dbReference type="Pfam" id="PF04095">
    <property type="entry name" value="NAPRTase"/>
    <property type="match status" value="1"/>
</dbReference>
<evidence type="ECO:0000256" key="1">
    <source>
        <dbReference type="ARBA" id="ARBA00004952"/>
    </source>
</evidence>
<evidence type="ECO:0000313" key="13">
    <source>
        <dbReference type="EMBL" id="KPV43644.1"/>
    </source>
</evidence>
<keyword evidence="5 9" id="KW-0436">Ligase</keyword>
<evidence type="ECO:0000259" key="10">
    <source>
        <dbReference type="Pfam" id="PF04095"/>
    </source>
</evidence>
<comment type="PTM">
    <text evidence="9">Transiently phosphorylated on a His residue during the reaction cycle. Phosphorylation strongly increases the affinity for substrates and increases the rate of nicotinate D-ribonucleotide production. Dephosphorylation regenerates the low-affinity form of the enzyme, leading to product release.</text>
</comment>
<dbReference type="NCBIfam" id="TIGR01513">
    <property type="entry name" value="NAPRTase_put"/>
    <property type="match status" value="1"/>
</dbReference>
<dbReference type="STRING" id="471514.AN477_11410"/>
<dbReference type="EC" id="6.3.4.21" evidence="3 9"/>
<reference evidence="13 14" key="1">
    <citation type="submission" date="2015-09" db="EMBL/GenBank/DDBJ databases">
        <title>Draft genome sequence of Alicyclobacillus ferrooxydans DSM 22381.</title>
        <authorList>
            <person name="Hemp J."/>
        </authorList>
    </citation>
    <scope>NUCLEOTIDE SEQUENCE [LARGE SCALE GENOMIC DNA]</scope>
    <source>
        <strain evidence="13 14">TC-34</strain>
    </source>
</reference>
<comment type="pathway">
    <text evidence="1 9">Cofactor biosynthesis; NAD(+) biosynthesis; nicotinate D-ribonucleotide from nicotinate: step 1/1.</text>
</comment>
<keyword evidence="13" id="KW-0328">Glycosyltransferase</keyword>
<evidence type="ECO:0000259" key="12">
    <source>
        <dbReference type="Pfam" id="PF17956"/>
    </source>
</evidence>
<dbReference type="InterPro" id="IPR013785">
    <property type="entry name" value="Aldolase_TIM"/>
</dbReference>
<dbReference type="GO" id="GO:0004516">
    <property type="term" value="F:nicotinate phosphoribosyltransferase activity"/>
    <property type="evidence" value="ECO:0007669"/>
    <property type="project" value="UniProtKB-UniRule"/>
</dbReference>
<proteinExistence type="inferred from homology"/>
<dbReference type="Pfam" id="PF17956">
    <property type="entry name" value="NAPRTase_C"/>
    <property type="match status" value="1"/>
</dbReference>
<dbReference type="Gene3D" id="3.20.140.10">
    <property type="entry name" value="nicotinate phosphoribosyltransferase"/>
    <property type="match status" value="1"/>
</dbReference>
<evidence type="ECO:0000256" key="3">
    <source>
        <dbReference type="ARBA" id="ARBA00013236"/>
    </source>
</evidence>
<dbReference type="GO" id="GO:0047280">
    <property type="term" value="F:nicotinamide phosphoribosyltransferase activity"/>
    <property type="evidence" value="ECO:0007669"/>
    <property type="project" value="UniProtKB-ARBA"/>
</dbReference>
<dbReference type="InterPro" id="IPR006405">
    <property type="entry name" value="Nic_PRibTrfase_pncB"/>
</dbReference>
<dbReference type="Gene3D" id="3.20.20.70">
    <property type="entry name" value="Aldolase class I"/>
    <property type="match status" value="1"/>
</dbReference>
<dbReference type="GO" id="GO:0005829">
    <property type="term" value="C:cytosol"/>
    <property type="evidence" value="ECO:0007669"/>
    <property type="project" value="TreeGrafter"/>
</dbReference>
<name>A0A0P9CVD6_9BACL</name>
<evidence type="ECO:0000259" key="11">
    <source>
        <dbReference type="Pfam" id="PF17767"/>
    </source>
</evidence>
<dbReference type="InterPro" id="IPR041619">
    <property type="entry name" value="NAPRTase_C"/>
</dbReference>
<comment type="caution">
    <text evidence="13">The sequence shown here is derived from an EMBL/GenBank/DDBJ whole genome shotgun (WGS) entry which is preliminary data.</text>
</comment>
<dbReference type="FunFam" id="3.20.20.70:FF:000076">
    <property type="entry name" value="Nicotinate phosphoribosyltransferase"/>
    <property type="match status" value="1"/>
</dbReference>
<sequence length="468" mass="52266">MMYGYFRANRHHQRVVFDVFYRNNPSGNGYVVAAGLEQVVWYLHHLSFGEEELTYLRGLGLFSEEFLDMLRDFRFSGDVYAVPEGTIVFPNEPLVRVEGPICEVQLLESAMLAFINHQSLIATKAQRIVDAAATAPGKVGPVIEMGLRRAQNIDASVFGARAAFIGGCQGTSNVQAGQCFDIPVMGTMGHSWIQSFPSELDAFRAYADTFPDATVLLIDTYDVLKSGIQNAITVAKEMEAQGRKLLGVRIDSGDLAYLSKHVRRVLDDAGLTYVGIVASSDLDEWTIRDLIIQGAAITSWGVGTKLITSYDTPALGGVYKLVAQERDGQMTPSIKVSENANKVTNPGKKKVLRFTVNGHASADLIALDHETFDISKPLELFDPVHTYKRKVIRNYEVEELLVPVYLEGKLVYELPNLKDIRRHVESGLALFSKEILRPIQPHIYHVDLSKALWELKQRLLHEWRPDEA</sequence>
<evidence type="ECO:0000256" key="5">
    <source>
        <dbReference type="ARBA" id="ARBA00022598"/>
    </source>
</evidence>
<dbReference type="AlphaFoldDB" id="A0A0P9CVD6"/>
<evidence type="ECO:0000256" key="2">
    <source>
        <dbReference type="ARBA" id="ARBA00010897"/>
    </source>
</evidence>
<comment type="function">
    <text evidence="9">Catalyzes the first step in the biosynthesis of NAD from nicotinic acid, the ATP-dependent synthesis of beta-nicotinate D-ribonucleotide from nicotinate and 5-phospho-D-ribose 1-phosphate.</text>
</comment>
<dbReference type="NCBIfam" id="NF009131">
    <property type="entry name" value="PRK12484.1"/>
    <property type="match status" value="1"/>
</dbReference>
<keyword evidence="6 9" id="KW-0662">Pyridine nucleotide biosynthesis</keyword>
<evidence type="ECO:0000256" key="9">
    <source>
        <dbReference type="RuleBase" id="RU365100"/>
    </source>
</evidence>
<evidence type="ECO:0000313" key="14">
    <source>
        <dbReference type="Proteomes" id="UP000050482"/>
    </source>
</evidence>
<dbReference type="CDD" id="cd01570">
    <property type="entry name" value="NAPRTase_A"/>
    <property type="match status" value="1"/>
</dbReference>
<evidence type="ECO:0000256" key="6">
    <source>
        <dbReference type="ARBA" id="ARBA00022642"/>
    </source>
</evidence>
<accession>A0A0P9CVD6</accession>
<organism evidence="13 14">
    <name type="scientific">Alicyclobacillus ferrooxydans</name>
    <dbReference type="NCBI Taxonomy" id="471514"/>
    <lineage>
        <taxon>Bacteria</taxon>
        <taxon>Bacillati</taxon>
        <taxon>Bacillota</taxon>
        <taxon>Bacilli</taxon>
        <taxon>Bacillales</taxon>
        <taxon>Alicyclobacillaceae</taxon>
        <taxon>Alicyclobacillus</taxon>
    </lineage>
</organism>
<dbReference type="PIRSF" id="PIRSF000484">
    <property type="entry name" value="NAPRT"/>
    <property type="match status" value="1"/>
</dbReference>
<dbReference type="SUPFAM" id="SSF51690">
    <property type="entry name" value="Nicotinate/Quinolinate PRTase C-terminal domain-like"/>
    <property type="match status" value="1"/>
</dbReference>
<feature type="domain" description="Nicotinate phosphoribosyltransferase C-terminal" evidence="12">
    <location>
        <begin position="348"/>
        <end position="456"/>
    </location>
</feature>
<keyword evidence="14" id="KW-1185">Reference proteome</keyword>
<evidence type="ECO:0000256" key="7">
    <source>
        <dbReference type="ARBA" id="ARBA00022679"/>
    </source>
</evidence>
<dbReference type="InterPro" id="IPR041525">
    <property type="entry name" value="N/Namide_PRibTrfase"/>
</dbReference>
<dbReference type="Pfam" id="PF17767">
    <property type="entry name" value="NAPRTase_N"/>
    <property type="match status" value="1"/>
</dbReference>
<dbReference type="UniPathway" id="UPA00253">
    <property type="reaction ID" value="UER00457"/>
</dbReference>